<organism evidence="3 4">
    <name type="scientific">Streptomyces turgidiscabies (strain Car8)</name>
    <dbReference type="NCBI Taxonomy" id="698760"/>
    <lineage>
        <taxon>Bacteria</taxon>
        <taxon>Bacillati</taxon>
        <taxon>Actinomycetota</taxon>
        <taxon>Actinomycetes</taxon>
        <taxon>Kitasatosporales</taxon>
        <taxon>Streptomycetaceae</taxon>
        <taxon>Streptomyces</taxon>
    </lineage>
</organism>
<feature type="compositionally biased region" description="Basic and acidic residues" evidence="1">
    <location>
        <begin position="276"/>
        <end position="286"/>
    </location>
</feature>
<dbReference type="Gene3D" id="3.40.50.10140">
    <property type="entry name" value="Toll/interleukin-1 receptor homology (TIR) domain"/>
    <property type="match status" value="1"/>
</dbReference>
<evidence type="ECO:0000313" key="4">
    <source>
        <dbReference type="Proteomes" id="UP000010931"/>
    </source>
</evidence>
<protein>
    <recommendedName>
        <fullName evidence="2">TIR domain-containing protein</fullName>
    </recommendedName>
</protein>
<evidence type="ECO:0000256" key="1">
    <source>
        <dbReference type="SAM" id="MobiDB-lite"/>
    </source>
</evidence>
<feature type="region of interest" description="Disordered" evidence="1">
    <location>
        <begin position="256"/>
        <end position="286"/>
    </location>
</feature>
<dbReference type="GeneID" id="97400621"/>
<proteinExistence type="predicted"/>
<sequence length="286" mass="31400">MDTTDQGGLARPDRHWQTDMVEAVLSSGVFADPHQRELLIWLTGDALGRDLALNRTASAMLQCVEIVRACAREPGGLRILAEAIRALEPGTEATRRVAGLVDERDSEPRNQRSGSAAESATVARNDRGRKDFFISYTSADRRWAVWIAWELEEAGFGVLVQEWDFVPGSNWHTGMERGVTEYERTIAVLSPDYLKSVYGRQEWQVAVGADPAGFKRKLVPVRIASCTPQGLLASVVFIDLVGLTSEQAHRQLLAGIGGANSGRSKPTAPPLFPSEGNREQLDLKHP</sequence>
<feature type="domain" description="TIR" evidence="2">
    <location>
        <begin position="128"/>
        <end position="252"/>
    </location>
</feature>
<feature type="region of interest" description="Disordered" evidence="1">
    <location>
        <begin position="99"/>
        <end position="122"/>
    </location>
</feature>
<dbReference type="EMBL" id="AEJB01000505">
    <property type="protein sequence ID" value="ELP63803.1"/>
    <property type="molecule type" value="Genomic_DNA"/>
</dbReference>
<feature type="compositionally biased region" description="Basic and acidic residues" evidence="1">
    <location>
        <begin position="101"/>
        <end position="110"/>
    </location>
</feature>
<dbReference type="InterPro" id="IPR000157">
    <property type="entry name" value="TIR_dom"/>
</dbReference>
<accession>L7EWK9</accession>
<dbReference type="PATRIC" id="fig|698760.3.peg.7314"/>
<dbReference type="InterPro" id="IPR035897">
    <property type="entry name" value="Toll_tir_struct_dom_sf"/>
</dbReference>
<keyword evidence="4" id="KW-1185">Reference proteome</keyword>
<dbReference type="PROSITE" id="PS50104">
    <property type="entry name" value="TIR"/>
    <property type="match status" value="1"/>
</dbReference>
<dbReference type="GO" id="GO:0007165">
    <property type="term" value="P:signal transduction"/>
    <property type="evidence" value="ECO:0007669"/>
    <property type="project" value="InterPro"/>
</dbReference>
<gene>
    <name evidence="3" type="ORF">STRTUCAR8_06518</name>
</gene>
<dbReference type="RefSeq" id="WP_006381215.1">
    <property type="nucleotide sequence ID" value="NZ_AEJB01000505.1"/>
</dbReference>
<dbReference type="SUPFAM" id="SSF52200">
    <property type="entry name" value="Toll/Interleukin receptor TIR domain"/>
    <property type="match status" value="1"/>
</dbReference>
<reference evidence="3 4" key="1">
    <citation type="journal article" date="2011" name="Plasmid">
        <title>Streptomyces turgidiscabies Car8 contains a modular pathogenicity island that shares virulence genes with other actinobacterial plant pathogens.</title>
        <authorList>
            <person name="Huguet-Tapia J.C."/>
            <person name="Badger J.H."/>
            <person name="Loria R."/>
            <person name="Pettis G.S."/>
        </authorList>
    </citation>
    <scope>NUCLEOTIDE SEQUENCE [LARGE SCALE GENOMIC DNA]</scope>
    <source>
        <strain evidence="3 4">Car8</strain>
    </source>
</reference>
<dbReference type="AlphaFoldDB" id="L7EWK9"/>
<comment type="caution">
    <text evidence="3">The sequence shown here is derived from an EMBL/GenBank/DDBJ whole genome shotgun (WGS) entry which is preliminary data.</text>
</comment>
<dbReference type="InterPro" id="IPR045431">
    <property type="entry name" value="EAD2"/>
</dbReference>
<evidence type="ECO:0000313" key="3">
    <source>
        <dbReference type="EMBL" id="ELP63803.1"/>
    </source>
</evidence>
<name>L7EWK9_STRT8</name>
<dbReference type="STRING" id="85558.T45_02385"/>
<dbReference type="Proteomes" id="UP000010931">
    <property type="component" value="Unassembled WGS sequence"/>
</dbReference>
<dbReference type="SMART" id="SM00255">
    <property type="entry name" value="TIR"/>
    <property type="match status" value="1"/>
</dbReference>
<dbReference type="Pfam" id="PF13676">
    <property type="entry name" value="TIR_2"/>
    <property type="match status" value="1"/>
</dbReference>
<evidence type="ECO:0000259" key="2">
    <source>
        <dbReference type="PROSITE" id="PS50104"/>
    </source>
</evidence>
<dbReference type="Pfam" id="PF19956">
    <property type="entry name" value="EAD2"/>
    <property type="match status" value="1"/>
</dbReference>